<dbReference type="AlphaFoldDB" id="A0A5B7JHR2"/>
<dbReference type="EMBL" id="VSRR010092477">
    <property type="protein sequence ID" value="MPC92787.1"/>
    <property type="molecule type" value="Genomic_DNA"/>
</dbReference>
<protein>
    <submittedName>
        <fullName evidence="1">Uncharacterized protein</fullName>
    </submittedName>
</protein>
<sequence length="58" mass="6780">MVFDELDPHVAVQVFEKLIDRLGNVVVFDIEIASCVLQELDHWQQMSQAALCRWVKHE</sequence>
<keyword evidence="2" id="KW-1185">Reference proteome</keyword>
<evidence type="ECO:0000313" key="2">
    <source>
        <dbReference type="Proteomes" id="UP000324222"/>
    </source>
</evidence>
<gene>
    <name evidence="1" type="ORF">E2C01_087893</name>
</gene>
<dbReference type="Proteomes" id="UP000324222">
    <property type="component" value="Unassembled WGS sequence"/>
</dbReference>
<accession>A0A5B7JHR2</accession>
<proteinExistence type="predicted"/>
<reference evidence="1 2" key="1">
    <citation type="submission" date="2019-05" db="EMBL/GenBank/DDBJ databases">
        <title>Another draft genome of Portunus trituberculatus and its Hox gene families provides insights of decapod evolution.</title>
        <authorList>
            <person name="Jeong J.-H."/>
            <person name="Song I."/>
            <person name="Kim S."/>
            <person name="Choi T."/>
            <person name="Kim D."/>
            <person name="Ryu S."/>
            <person name="Kim W."/>
        </authorList>
    </citation>
    <scope>NUCLEOTIDE SEQUENCE [LARGE SCALE GENOMIC DNA]</scope>
    <source>
        <tissue evidence="1">Muscle</tissue>
    </source>
</reference>
<evidence type="ECO:0000313" key="1">
    <source>
        <dbReference type="EMBL" id="MPC92787.1"/>
    </source>
</evidence>
<name>A0A5B7JHR2_PORTR</name>
<comment type="caution">
    <text evidence="1">The sequence shown here is derived from an EMBL/GenBank/DDBJ whole genome shotgun (WGS) entry which is preliminary data.</text>
</comment>
<organism evidence="1 2">
    <name type="scientific">Portunus trituberculatus</name>
    <name type="common">Swimming crab</name>
    <name type="synonym">Neptunus trituberculatus</name>
    <dbReference type="NCBI Taxonomy" id="210409"/>
    <lineage>
        <taxon>Eukaryota</taxon>
        <taxon>Metazoa</taxon>
        <taxon>Ecdysozoa</taxon>
        <taxon>Arthropoda</taxon>
        <taxon>Crustacea</taxon>
        <taxon>Multicrustacea</taxon>
        <taxon>Malacostraca</taxon>
        <taxon>Eumalacostraca</taxon>
        <taxon>Eucarida</taxon>
        <taxon>Decapoda</taxon>
        <taxon>Pleocyemata</taxon>
        <taxon>Brachyura</taxon>
        <taxon>Eubrachyura</taxon>
        <taxon>Portunoidea</taxon>
        <taxon>Portunidae</taxon>
        <taxon>Portuninae</taxon>
        <taxon>Portunus</taxon>
    </lineage>
</organism>